<dbReference type="PANTHER" id="PTHR34475:SF1">
    <property type="entry name" value="CYTOSKELETON PROTEIN RODZ"/>
    <property type="match status" value="1"/>
</dbReference>
<evidence type="ECO:0000313" key="4">
    <source>
        <dbReference type="EMBL" id="MCP8969065.1"/>
    </source>
</evidence>
<evidence type="ECO:0000256" key="2">
    <source>
        <dbReference type="SAM" id="Phobius"/>
    </source>
</evidence>
<dbReference type="Pfam" id="PF13413">
    <property type="entry name" value="HTH_25"/>
    <property type="match status" value="1"/>
</dbReference>
<accession>A0AA41X8Y6</accession>
<dbReference type="InterPro" id="IPR010982">
    <property type="entry name" value="Lambda_DNA-bd_dom_sf"/>
</dbReference>
<dbReference type="AlphaFoldDB" id="A0AA41X8Y6"/>
<comment type="caution">
    <text evidence="4">The sequence shown here is derived from an EMBL/GenBank/DDBJ whole genome shotgun (WGS) entry which is preliminary data.</text>
</comment>
<sequence length="298" mass="32719">MLALTELGRKLQEAREAKGLSLDELQDVTKIQKRYLASIEEGNYGVLPGDFYVRAFIKQYAEAVGLDPEEMLAEHRGEVPAAVQDVPSRIQKSKETVPNSTSSRIMDYMPKALIGLLVIAVAVGIWLVSQALYNPKKQQAEQGSVKPQVEMQKSADSALQGEAKAQEKPAEKPVEKKTEPAAPAKPAQELKAVSTSGKTSTMELRNNEGFMLEITAKDRCYIDIKNGDGKLLFSGTLQPNETKTQDLSAEDVVRLNIGSTPNAAVKINGQAVQYPQDPDSNYHQILLIKNMRTQPAQQ</sequence>
<dbReference type="EMBL" id="JANCLT010000005">
    <property type="protein sequence ID" value="MCP8969065.1"/>
    <property type="molecule type" value="Genomic_DNA"/>
</dbReference>
<dbReference type="InterPro" id="IPR025194">
    <property type="entry name" value="RodZ-like_C"/>
</dbReference>
<dbReference type="RefSeq" id="WP_254758985.1">
    <property type="nucleotide sequence ID" value="NZ_JANCLT010000005.1"/>
</dbReference>
<feature type="transmembrane region" description="Helical" evidence="2">
    <location>
        <begin position="112"/>
        <end position="133"/>
    </location>
</feature>
<evidence type="ECO:0000313" key="5">
    <source>
        <dbReference type="Proteomes" id="UP001156102"/>
    </source>
</evidence>
<reference evidence="4" key="1">
    <citation type="submission" date="2022-07" db="EMBL/GenBank/DDBJ databases">
        <authorList>
            <person name="Li W.-J."/>
            <person name="Deng Q.-Q."/>
        </authorList>
    </citation>
    <scope>NUCLEOTIDE SEQUENCE</scope>
    <source>
        <strain evidence="4">SYSU M60031</strain>
    </source>
</reference>
<dbReference type="Pfam" id="PF13464">
    <property type="entry name" value="RodZ_C"/>
    <property type="match status" value="1"/>
</dbReference>
<proteinExistence type="predicted"/>
<feature type="domain" description="HTH cro/C1-type" evidence="3">
    <location>
        <begin position="11"/>
        <end position="44"/>
    </location>
</feature>
<dbReference type="Proteomes" id="UP001156102">
    <property type="component" value="Unassembled WGS sequence"/>
</dbReference>
<protein>
    <submittedName>
        <fullName evidence="4">DUF4115 domain-containing protein</fullName>
    </submittedName>
</protein>
<evidence type="ECO:0000256" key="1">
    <source>
        <dbReference type="SAM" id="MobiDB-lite"/>
    </source>
</evidence>
<dbReference type="SMART" id="SM00530">
    <property type="entry name" value="HTH_XRE"/>
    <property type="match status" value="1"/>
</dbReference>
<dbReference type="PROSITE" id="PS50943">
    <property type="entry name" value="HTH_CROC1"/>
    <property type="match status" value="1"/>
</dbReference>
<feature type="region of interest" description="Disordered" evidence="1">
    <location>
        <begin position="139"/>
        <end position="200"/>
    </location>
</feature>
<dbReference type="GO" id="GO:0003677">
    <property type="term" value="F:DNA binding"/>
    <property type="evidence" value="ECO:0007669"/>
    <property type="project" value="InterPro"/>
</dbReference>
<keyword evidence="2" id="KW-1133">Transmembrane helix</keyword>
<dbReference type="InterPro" id="IPR050400">
    <property type="entry name" value="Bact_Cytoskel_RodZ"/>
</dbReference>
<evidence type="ECO:0000259" key="3">
    <source>
        <dbReference type="PROSITE" id="PS50943"/>
    </source>
</evidence>
<gene>
    <name evidence="4" type="ORF">NK662_10995</name>
</gene>
<name>A0AA41X8Y6_9BACI</name>
<dbReference type="PANTHER" id="PTHR34475">
    <property type="match status" value="1"/>
</dbReference>
<dbReference type="InterPro" id="IPR001387">
    <property type="entry name" value="Cro/C1-type_HTH"/>
</dbReference>
<organism evidence="4 5">
    <name type="scientific">Ectobacillus ponti</name>
    <dbReference type="NCBI Taxonomy" id="2961894"/>
    <lineage>
        <taxon>Bacteria</taxon>
        <taxon>Bacillati</taxon>
        <taxon>Bacillota</taxon>
        <taxon>Bacilli</taxon>
        <taxon>Bacillales</taxon>
        <taxon>Bacillaceae</taxon>
        <taxon>Ectobacillus</taxon>
    </lineage>
</organism>
<feature type="compositionally biased region" description="Low complexity" evidence="1">
    <location>
        <begin position="180"/>
        <end position="192"/>
    </location>
</feature>
<keyword evidence="2" id="KW-0472">Membrane</keyword>
<feature type="compositionally biased region" description="Basic and acidic residues" evidence="1">
    <location>
        <begin position="164"/>
        <end position="179"/>
    </location>
</feature>
<dbReference type="Gene3D" id="1.10.260.40">
    <property type="entry name" value="lambda repressor-like DNA-binding domains"/>
    <property type="match status" value="1"/>
</dbReference>
<dbReference type="SUPFAM" id="SSF47413">
    <property type="entry name" value="lambda repressor-like DNA-binding domains"/>
    <property type="match status" value="1"/>
</dbReference>
<keyword evidence="5" id="KW-1185">Reference proteome</keyword>
<dbReference type="CDD" id="cd00093">
    <property type="entry name" value="HTH_XRE"/>
    <property type="match status" value="1"/>
</dbReference>
<keyword evidence="2" id="KW-0812">Transmembrane</keyword>